<protein>
    <submittedName>
        <fullName evidence="1">Uncharacterized protein</fullName>
    </submittedName>
</protein>
<sequence>QTENTFAPPSFKILFVFQFLIHLKIKRQSSELILGRI</sequence>
<dbReference type="EMBL" id="KK117800">
    <property type="protein sequence ID" value="KFM71457.1"/>
    <property type="molecule type" value="Genomic_DNA"/>
</dbReference>
<organism evidence="1 2">
    <name type="scientific">Stegodyphus mimosarum</name>
    <name type="common">African social velvet spider</name>
    <dbReference type="NCBI Taxonomy" id="407821"/>
    <lineage>
        <taxon>Eukaryota</taxon>
        <taxon>Metazoa</taxon>
        <taxon>Ecdysozoa</taxon>
        <taxon>Arthropoda</taxon>
        <taxon>Chelicerata</taxon>
        <taxon>Arachnida</taxon>
        <taxon>Araneae</taxon>
        <taxon>Araneomorphae</taxon>
        <taxon>Entelegynae</taxon>
        <taxon>Eresoidea</taxon>
        <taxon>Eresidae</taxon>
        <taxon>Stegodyphus</taxon>
    </lineage>
</organism>
<feature type="non-terminal residue" evidence="1">
    <location>
        <position position="37"/>
    </location>
</feature>
<name>A0A087U268_STEMI</name>
<proteinExistence type="predicted"/>
<reference evidence="1 2" key="1">
    <citation type="submission" date="2013-11" db="EMBL/GenBank/DDBJ databases">
        <title>Genome sequencing of Stegodyphus mimosarum.</title>
        <authorList>
            <person name="Bechsgaard J."/>
        </authorList>
    </citation>
    <scope>NUCLEOTIDE SEQUENCE [LARGE SCALE GENOMIC DNA]</scope>
</reference>
<dbReference type="Proteomes" id="UP000054359">
    <property type="component" value="Unassembled WGS sequence"/>
</dbReference>
<evidence type="ECO:0000313" key="2">
    <source>
        <dbReference type="Proteomes" id="UP000054359"/>
    </source>
</evidence>
<accession>A0A087U268</accession>
<keyword evidence="2" id="KW-1185">Reference proteome</keyword>
<dbReference type="AlphaFoldDB" id="A0A087U268"/>
<evidence type="ECO:0000313" key="1">
    <source>
        <dbReference type="EMBL" id="KFM71457.1"/>
    </source>
</evidence>
<feature type="non-terminal residue" evidence="1">
    <location>
        <position position="1"/>
    </location>
</feature>
<gene>
    <name evidence="1" type="ORF">X975_21592</name>
</gene>